<accession>A0A016SC43</accession>
<organism evidence="1 2">
    <name type="scientific">Ancylostoma ceylanicum</name>
    <dbReference type="NCBI Taxonomy" id="53326"/>
    <lineage>
        <taxon>Eukaryota</taxon>
        <taxon>Metazoa</taxon>
        <taxon>Ecdysozoa</taxon>
        <taxon>Nematoda</taxon>
        <taxon>Chromadorea</taxon>
        <taxon>Rhabditida</taxon>
        <taxon>Rhabditina</taxon>
        <taxon>Rhabditomorpha</taxon>
        <taxon>Strongyloidea</taxon>
        <taxon>Ancylostomatidae</taxon>
        <taxon>Ancylostomatinae</taxon>
        <taxon>Ancylostoma</taxon>
    </lineage>
</organism>
<evidence type="ECO:0000313" key="1">
    <source>
        <dbReference type="EMBL" id="EYB87927.1"/>
    </source>
</evidence>
<reference evidence="2" key="1">
    <citation type="journal article" date="2015" name="Nat. Genet.">
        <title>The genome and transcriptome of the zoonotic hookworm Ancylostoma ceylanicum identify infection-specific gene families.</title>
        <authorList>
            <person name="Schwarz E.M."/>
            <person name="Hu Y."/>
            <person name="Antoshechkin I."/>
            <person name="Miller M.M."/>
            <person name="Sternberg P.W."/>
            <person name="Aroian R.V."/>
        </authorList>
    </citation>
    <scope>NUCLEOTIDE SEQUENCE</scope>
    <source>
        <strain evidence="2">HY135</strain>
    </source>
</reference>
<gene>
    <name evidence="1" type="primary">Acey_s0255.g333</name>
    <name evidence="1" type="ORF">Y032_0255g333</name>
</gene>
<evidence type="ECO:0000313" key="2">
    <source>
        <dbReference type="Proteomes" id="UP000024635"/>
    </source>
</evidence>
<comment type="caution">
    <text evidence="1">The sequence shown here is derived from an EMBL/GenBank/DDBJ whole genome shotgun (WGS) entry which is preliminary data.</text>
</comment>
<proteinExistence type="predicted"/>
<sequence length="96" mass="10791">MFCLASSYRPVADLGLGLTPGMGKQIGSGSTRQYMKPLEDFFSVVEKGQLFNISRKIWAPFQLNVLILFLSMVHQLHPNTMFTHLDALIEEIDSDS</sequence>
<dbReference type="EMBL" id="JARK01001591">
    <property type="protein sequence ID" value="EYB87927.1"/>
    <property type="molecule type" value="Genomic_DNA"/>
</dbReference>
<dbReference type="AlphaFoldDB" id="A0A016SC43"/>
<keyword evidence="2" id="KW-1185">Reference proteome</keyword>
<protein>
    <submittedName>
        <fullName evidence="1">Uncharacterized protein</fullName>
    </submittedName>
</protein>
<dbReference type="Proteomes" id="UP000024635">
    <property type="component" value="Unassembled WGS sequence"/>
</dbReference>
<name>A0A016SC43_9BILA</name>